<dbReference type="EMBL" id="RWGY01000008">
    <property type="protein sequence ID" value="TVU37080.1"/>
    <property type="molecule type" value="Genomic_DNA"/>
</dbReference>
<keyword evidence="2" id="KW-1185">Reference proteome</keyword>
<organism evidence="1 2">
    <name type="scientific">Eragrostis curvula</name>
    <name type="common">weeping love grass</name>
    <dbReference type="NCBI Taxonomy" id="38414"/>
    <lineage>
        <taxon>Eukaryota</taxon>
        <taxon>Viridiplantae</taxon>
        <taxon>Streptophyta</taxon>
        <taxon>Embryophyta</taxon>
        <taxon>Tracheophyta</taxon>
        <taxon>Spermatophyta</taxon>
        <taxon>Magnoliopsida</taxon>
        <taxon>Liliopsida</taxon>
        <taxon>Poales</taxon>
        <taxon>Poaceae</taxon>
        <taxon>PACMAD clade</taxon>
        <taxon>Chloridoideae</taxon>
        <taxon>Eragrostideae</taxon>
        <taxon>Eragrostidinae</taxon>
        <taxon>Eragrostis</taxon>
    </lineage>
</organism>
<evidence type="ECO:0000313" key="1">
    <source>
        <dbReference type="EMBL" id="TVU37080.1"/>
    </source>
</evidence>
<proteinExistence type="predicted"/>
<protein>
    <submittedName>
        <fullName evidence="1">Uncharacterized protein</fullName>
    </submittedName>
</protein>
<reference evidence="1 2" key="1">
    <citation type="journal article" date="2019" name="Sci. Rep.">
        <title>A high-quality genome of Eragrostis curvula grass provides insights into Poaceae evolution and supports new strategies to enhance forage quality.</title>
        <authorList>
            <person name="Carballo J."/>
            <person name="Santos B.A.C.M."/>
            <person name="Zappacosta D."/>
            <person name="Garbus I."/>
            <person name="Selva J.P."/>
            <person name="Gallo C.A."/>
            <person name="Diaz A."/>
            <person name="Albertini E."/>
            <person name="Caccamo M."/>
            <person name="Echenique V."/>
        </authorList>
    </citation>
    <scope>NUCLEOTIDE SEQUENCE [LARGE SCALE GENOMIC DNA]</scope>
    <source>
        <strain evidence="2">cv. Victoria</strain>
        <tissue evidence="1">Leaf</tissue>
    </source>
</reference>
<evidence type="ECO:0000313" key="2">
    <source>
        <dbReference type="Proteomes" id="UP000324897"/>
    </source>
</evidence>
<feature type="non-terminal residue" evidence="1">
    <location>
        <position position="1"/>
    </location>
</feature>
<dbReference type="AlphaFoldDB" id="A0A5J9VPS6"/>
<dbReference type="SUPFAM" id="SSF53098">
    <property type="entry name" value="Ribonuclease H-like"/>
    <property type="match status" value="1"/>
</dbReference>
<sequence length="95" mass="10875">MLSSAQEVESFIRKVLGNHSHHLVVGLDREWRVVQEDAVKGDTERLSLDYGIEVPTWSDLQIVSKKLKGYSTTSLKGMVQDMMDVTMNKDIIHRF</sequence>
<dbReference type="InterPro" id="IPR036397">
    <property type="entry name" value="RNaseH_sf"/>
</dbReference>
<comment type="caution">
    <text evidence="1">The sequence shown here is derived from an EMBL/GenBank/DDBJ whole genome shotgun (WGS) entry which is preliminary data.</text>
</comment>
<dbReference type="Gene3D" id="3.30.420.10">
    <property type="entry name" value="Ribonuclease H-like superfamily/Ribonuclease H"/>
    <property type="match status" value="1"/>
</dbReference>
<dbReference type="Proteomes" id="UP000324897">
    <property type="component" value="Unassembled WGS sequence"/>
</dbReference>
<dbReference type="OrthoDB" id="1920326at2759"/>
<dbReference type="GO" id="GO:0003676">
    <property type="term" value="F:nucleic acid binding"/>
    <property type="evidence" value="ECO:0007669"/>
    <property type="project" value="InterPro"/>
</dbReference>
<dbReference type="Gramene" id="TVU37080">
    <property type="protein sequence ID" value="TVU37080"/>
    <property type="gene ID" value="EJB05_15546"/>
</dbReference>
<accession>A0A5J9VPS6</accession>
<dbReference type="InterPro" id="IPR012337">
    <property type="entry name" value="RNaseH-like_sf"/>
</dbReference>
<gene>
    <name evidence="1" type="ORF">EJB05_15546</name>
</gene>
<name>A0A5J9VPS6_9POAL</name>